<reference evidence="2" key="1">
    <citation type="submission" date="2014-12" db="EMBL/GenBank/DDBJ databases">
        <title>Insight into the proteome of Arion vulgaris.</title>
        <authorList>
            <person name="Aradska J."/>
            <person name="Bulat T."/>
            <person name="Smidak R."/>
            <person name="Sarate P."/>
            <person name="Gangsoo J."/>
            <person name="Sialana F."/>
            <person name="Bilban M."/>
            <person name="Lubec G."/>
        </authorList>
    </citation>
    <scope>NUCLEOTIDE SEQUENCE</scope>
    <source>
        <tissue evidence="2">Skin</tissue>
    </source>
</reference>
<evidence type="ECO:0000256" key="1">
    <source>
        <dbReference type="SAM" id="Phobius"/>
    </source>
</evidence>
<name>A0A0B6YD89_9EUPU</name>
<protein>
    <submittedName>
        <fullName evidence="2">Uncharacterized protein</fullName>
    </submittedName>
</protein>
<gene>
    <name evidence="2" type="primary">ORF21953</name>
</gene>
<organism evidence="2">
    <name type="scientific">Arion vulgaris</name>
    <dbReference type="NCBI Taxonomy" id="1028688"/>
    <lineage>
        <taxon>Eukaryota</taxon>
        <taxon>Metazoa</taxon>
        <taxon>Spiralia</taxon>
        <taxon>Lophotrochozoa</taxon>
        <taxon>Mollusca</taxon>
        <taxon>Gastropoda</taxon>
        <taxon>Heterobranchia</taxon>
        <taxon>Euthyneura</taxon>
        <taxon>Panpulmonata</taxon>
        <taxon>Eupulmonata</taxon>
        <taxon>Stylommatophora</taxon>
        <taxon>Helicina</taxon>
        <taxon>Arionoidea</taxon>
        <taxon>Arionidae</taxon>
        <taxon>Arion</taxon>
    </lineage>
</organism>
<keyword evidence="1" id="KW-0472">Membrane</keyword>
<keyword evidence="1" id="KW-0812">Transmembrane</keyword>
<sequence>MLSQPVHGTQQEPPLLVVRRARKLYCGQTTEGISHMLTDFPCGSSHCVDKCQNLLTQTVFQIIFIMTIPNNILLYFVNIY</sequence>
<dbReference type="AlphaFoldDB" id="A0A0B6YD89"/>
<evidence type="ECO:0000313" key="2">
    <source>
        <dbReference type="EMBL" id="CEK54098.1"/>
    </source>
</evidence>
<keyword evidence="1" id="KW-1133">Transmembrane helix</keyword>
<proteinExistence type="predicted"/>
<accession>A0A0B6YD89</accession>
<dbReference type="EMBL" id="HACG01007233">
    <property type="protein sequence ID" value="CEK54098.1"/>
    <property type="molecule type" value="Transcribed_RNA"/>
</dbReference>
<feature type="transmembrane region" description="Helical" evidence="1">
    <location>
        <begin position="58"/>
        <end position="77"/>
    </location>
</feature>